<name>A0AAP4A957_CLOPF</name>
<dbReference type="AlphaFoldDB" id="A0AAP4A957"/>
<evidence type="ECO:0000313" key="2">
    <source>
        <dbReference type="Proteomes" id="UP001222958"/>
    </source>
</evidence>
<proteinExistence type="predicted"/>
<comment type="caution">
    <text evidence="1">The sequence shown here is derived from an EMBL/GenBank/DDBJ whole genome shotgun (WGS) entry which is preliminary data.</text>
</comment>
<gene>
    <name evidence="1" type="ORF">QDQ28_15550</name>
</gene>
<accession>A0AAP4A957</accession>
<organism evidence="1 2">
    <name type="scientific">Clostridium perfringens</name>
    <dbReference type="NCBI Taxonomy" id="1502"/>
    <lineage>
        <taxon>Bacteria</taxon>
        <taxon>Bacillati</taxon>
        <taxon>Bacillota</taxon>
        <taxon>Clostridia</taxon>
        <taxon>Eubacteriales</taxon>
        <taxon>Clostridiaceae</taxon>
        <taxon>Clostridium</taxon>
    </lineage>
</organism>
<evidence type="ECO:0000313" key="1">
    <source>
        <dbReference type="EMBL" id="MDH2337583.1"/>
    </source>
</evidence>
<dbReference type="EMBL" id="JARVUX010000037">
    <property type="protein sequence ID" value="MDH2337583.1"/>
    <property type="molecule type" value="Genomic_DNA"/>
</dbReference>
<reference evidence="1" key="1">
    <citation type="submission" date="2023-04" db="EMBL/GenBank/DDBJ databases">
        <title>Epidemiological investigation of Clostridium perfringens isolated from cattle.</title>
        <authorList>
            <person name="Tian R."/>
        </authorList>
    </citation>
    <scope>NUCLEOTIDE SEQUENCE</scope>
    <source>
        <strain evidence="1">ZWCP172</strain>
    </source>
</reference>
<sequence length="113" mass="12992">MGKYTFTGDEEVIIFNLENNESEIGFEFPNLNLGFKHNGGDFPNAVSNNFAVYSTIYIRSKYEGIALNQNGKCYIRLAKTRLETPNVEGLKKWLKTNQTDIYFELLEQIETPL</sequence>
<feature type="non-terminal residue" evidence="1">
    <location>
        <position position="113"/>
    </location>
</feature>
<protein>
    <submittedName>
        <fullName evidence="1">Uncharacterized protein</fullName>
    </submittedName>
</protein>
<dbReference type="Proteomes" id="UP001222958">
    <property type="component" value="Unassembled WGS sequence"/>
</dbReference>